<dbReference type="GO" id="GO:0000287">
    <property type="term" value="F:magnesium ion binding"/>
    <property type="evidence" value="ECO:0007669"/>
    <property type="project" value="UniProtKB-UniRule"/>
</dbReference>
<dbReference type="PATRIC" id="fig|1440762.4.peg.708"/>
<dbReference type="AlphaFoldDB" id="A0A0G9HA24"/>
<comment type="caution">
    <text evidence="7">The sequence shown here is derived from an EMBL/GenBank/DDBJ whole genome shotgun (WGS) entry which is preliminary data.</text>
</comment>
<dbReference type="GO" id="GO:0043737">
    <property type="term" value="F:deoxyribonuclease V activity"/>
    <property type="evidence" value="ECO:0007669"/>
    <property type="project" value="UniProtKB-UniRule"/>
</dbReference>
<dbReference type="GO" id="GO:0006281">
    <property type="term" value="P:DNA repair"/>
    <property type="evidence" value="ECO:0007669"/>
    <property type="project" value="UniProtKB-UniRule"/>
</dbReference>
<dbReference type="PANTHER" id="PTHR28511">
    <property type="entry name" value="ENDONUCLEASE V"/>
    <property type="match status" value="1"/>
</dbReference>
<evidence type="ECO:0000313" key="8">
    <source>
        <dbReference type="Proteomes" id="UP000035481"/>
    </source>
</evidence>
<dbReference type="GO" id="GO:0016891">
    <property type="term" value="F:RNA endonuclease activity producing 5'-phosphomonoesters, hydrolytic mechanism"/>
    <property type="evidence" value="ECO:0007669"/>
    <property type="project" value="TreeGrafter"/>
</dbReference>
<protein>
    <recommendedName>
        <fullName evidence="6">Endonuclease V</fullName>
        <ecNumber evidence="6">3.1.21.7</ecNumber>
    </recommendedName>
    <alternativeName>
        <fullName evidence="6">Deoxyinosine 3'endonuclease</fullName>
    </alternativeName>
    <alternativeName>
        <fullName evidence="6">Deoxyribonuclease V</fullName>
        <shortName evidence="6">DNase V</shortName>
    </alternativeName>
</protein>
<dbReference type="HAMAP" id="MF_00801">
    <property type="entry name" value="Endonuclease_5"/>
    <property type="match status" value="1"/>
</dbReference>
<dbReference type="EC" id="3.1.21.7" evidence="6"/>
<dbReference type="Pfam" id="PF04493">
    <property type="entry name" value="Endonuclease_5"/>
    <property type="match status" value="1"/>
</dbReference>
<keyword evidence="4 6" id="KW-0255">Endonuclease</keyword>
<dbReference type="RefSeq" id="WP_046971111.1">
    <property type="nucleotide sequence ID" value="NZ_JPLA01000015.1"/>
</dbReference>
<evidence type="ECO:0000256" key="1">
    <source>
        <dbReference type="ARBA" id="ARBA00004496"/>
    </source>
</evidence>
<dbReference type="GO" id="GO:0003727">
    <property type="term" value="F:single-stranded RNA binding"/>
    <property type="evidence" value="ECO:0007669"/>
    <property type="project" value="TreeGrafter"/>
</dbReference>
<dbReference type="Proteomes" id="UP000035481">
    <property type="component" value="Unassembled WGS sequence"/>
</dbReference>
<keyword evidence="2 6" id="KW-0963">Cytoplasm</keyword>
<dbReference type="PANTHER" id="PTHR28511:SF1">
    <property type="entry name" value="ENDONUCLEASE V"/>
    <property type="match status" value="1"/>
</dbReference>
<evidence type="ECO:0000256" key="6">
    <source>
        <dbReference type="HAMAP-Rule" id="MF_00801"/>
    </source>
</evidence>
<keyword evidence="5 6" id="KW-0378">Hydrolase</keyword>
<accession>A0A0G9HA24</accession>
<evidence type="ECO:0000256" key="5">
    <source>
        <dbReference type="ARBA" id="ARBA00022801"/>
    </source>
</evidence>
<feature type="site" description="Interaction with target DNA" evidence="6">
    <location>
        <position position="85"/>
    </location>
</feature>
<comment type="function">
    <text evidence="6">DNA repair enzyme involved in the repair of deaminated bases. Selectively cleaves double-stranded DNA at the second phosphodiester bond 3' to a deoxyinosine leaving behind the intact lesion on the nicked DNA.</text>
</comment>
<keyword evidence="3 6" id="KW-0540">Nuclease</keyword>
<evidence type="ECO:0000256" key="3">
    <source>
        <dbReference type="ARBA" id="ARBA00022722"/>
    </source>
</evidence>
<comment type="catalytic activity">
    <reaction evidence="6">
        <text>Endonucleolytic cleavage at apurinic or apyrimidinic sites to products with a 5'-phosphate.</text>
        <dbReference type="EC" id="3.1.21.7"/>
    </reaction>
</comment>
<comment type="similarity">
    <text evidence="6">Belongs to the endonuclease V family.</text>
</comment>
<sequence>MSASNLANAMPPWDGNVAKARLLQSELEAQVRLVDDYPPLRHVAGVDVGFEDGGAITRAAAVMIDAQTLAPIAEVVARQPTRMPYIPGLLSFRELPAVLQALSELPASPDLVFVDGHGVAHPRRLGIAAHLGVVTGLPAIGVAKSILVGVHEEVGPHRGDRQPLEDKGEVIGCVLRSKDRIRPLIISPGHRVSMATAPELVLAFVTKYRLPEPTRLADRLASRRGTVRR</sequence>
<comment type="cofactor">
    <cofactor evidence="6">
        <name>Mg(2+)</name>
        <dbReference type="ChEBI" id="CHEBI:18420"/>
    </cofactor>
</comment>
<dbReference type="GO" id="GO:0005737">
    <property type="term" value="C:cytoplasm"/>
    <property type="evidence" value="ECO:0007669"/>
    <property type="project" value="UniProtKB-SubCell"/>
</dbReference>
<dbReference type="STRING" id="1440762.Y882_06730"/>
<organism evidence="7 8">
    <name type="scientific">Dyella japonica DSM 16301</name>
    <dbReference type="NCBI Taxonomy" id="1440762"/>
    <lineage>
        <taxon>Bacteria</taxon>
        <taxon>Pseudomonadati</taxon>
        <taxon>Pseudomonadota</taxon>
        <taxon>Gammaproteobacteria</taxon>
        <taxon>Lysobacterales</taxon>
        <taxon>Rhodanobacteraceae</taxon>
        <taxon>Dyella</taxon>
    </lineage>
</organism>
<evidence type="ECO:0000313" key="7">
    <source>
        <dbReference type="EMBL" id="KLD64557.1"/>
    </source>
</evidence>
<keyword evidence="6" id="KW-0460">Magnesium</keyword>
<reference evidence="7 8" key="1">
    <citation type="journal article" date="2015" name="Antonie Van Leeuwenhoek">
        <title>A phylogenomic and molecular marker based taxonomic framework for the order Xanthomonadales: proposal to transfer the families Algiphilaceae and Solimonadaceae to the order Nevskiales ord. nov. and to create a new family within the order Xanthomonadales, the family Rhodanobacteraceae fam. nov., containing the genus Rhodanobacter and its closest relatives.</title>
        <authorList>
            <person name="Naushad S."/>
            <person name="Adeolu M."/>
            <person name="Wong S."/>
            <person name="Sohail M."/>
            <person name="Schellhorn H.E."/>
            <person name="Gupta R.S."/>
        </authorList>
    </citation>
    <scope>NUCLEOTIDE SEQUENCE [LARGE SCALE GENOMIC DNA]</scope>
    <source>
        <strain evidence="7 8">DSM 16301</strain>
    </source>
</reference>
<dbReference type="InterPro" id="IPR007581">
    <property type="entry name" value="Endonuclease-V"/>
</dbReference>
<feature type="binding site" evidence="6">
    <location>
        <position position="47"/>
    </location>
    <ligand>
        <name>Mg(2+)</name>
        <dbReference type="ChEBI" id="CHEBI:18420"/>
    </ligand>
</feature>
<comment type="subcellular location">
    <subcellularLocation>
        <location evidence="1 6">Cytoplasm</location>
    </subcellularLocation>
</comment>
<feature type="binding site" evidence="6">
    <location>
        <position position="115"/>
    </location>
    <ligand>
        <name>Mg(2+)</name>
        <dbReference type="ChEBI" id="CHEBI:18420"/>
    </ligand>
</feature>
<keyword evidence="6" id="KW-0479">Metal-binding</keyword>
<keyword evidence="6" id="KW-0234">DNA repair</keyword>
<dbReference type="EMBL" id="JPLA01000015">
    <property type="protein sequence ID" value="KLD64557.1"/>
    <property type="molecule type" value="Genomic_DNA"/>
</dbReference>
<dbReference type="NCBIfam" id="NF008629">
    <property type="entry name" value="PRK11617.1"/>
    <property type="match status" value="1"/>
</dbReference>
<dbReference type="OrthoDB" id="9790916at2"/>
<evidence type="ECO:0000256" key="2">
    <source>
        <dbReference type="ARBA" id="ARBA00022490"/>
    </source>
</evidence>
<keyword evidence="6" id="KW-0227">DNA damage</keyword>
<dbReference type="CDD" id="cd06559">
    <property type="entry name" value="Endonuclease_V"/>
    <property type="match status" value="1"/>
</dbReference>
<name>A0A0G9HA24_9GAMM</name>
<gene>
    <name evidence="6" type="primary">nfi</name>
    <name evidence="7" type="ORF">Y882_06730</name>
</gene>
<proteinExistence type="inferred from homology"/>
<evidence type="ECO:0000256" key="4">
    <source>
        <dbReference type="ARBA" id="ARBA00022759"/>
    </source>
</evidence>
<dbReference type="Gene3D" id="3.30.2170.10">
    <property type="entry name" value="archaeoglobus fulgidus dsm 4304 superfamily"/>
    <property type="match status" value="1"/>
</dbReference>